<dbReference type="GO" id="GO:0042597">
    <property type="term" value="C:periplasmic space"/>
    <property type="evidence" value="ECO:0007669"/>
    <property type="project" value="InterPro"/>
</dbReference>
<accession>A0A934TSA9</accession>
<dbReference type="RefSeq" id="WP_201167580.1">
    <property type="nucleotide sequence ID" value="NZ_JAEPWM010000002.1"/>
</dbReference>
<evidence type="ECO:0000313" key="3">
    <source>
        <dbReference type="Proteomes" id="UP000630528"/>
    </source>
</evidence>
<dbReference type="EMBL" id="JAEPWM010000002">
    <property type="protein sequence ID" value="MBK6005812.1"/>
    <property type="molecule type" value="Genomic_DNA"/>
</dbReference>
<evidence type="ECO:0000313" key="2">
    <source>
        <dbReference type="EMBL" id="MBK6005812.1"/>
    </source>
</evidence>
<reference evidence="2" key="2">
    <citation type="submission" date="2021-01" db="EMBL/GenBank/DDBJ databases">
        <authorList>
            <person name="Kang M."/>
        </authorList>
    </citation>
    <scope>NUCLEOTIDE SEQUENCE</scope>
    <source>
        <strain evidence="2">KACC 17527</strain>
    </source>
</reference>
<keyword evidence="1" id="KW-0732">Signal</keyword>
<feature type="signal peptide" evidence="1">
    <location>
        <begin position="1"/>
        <end position="24"/>
    </location>
</feature>
<keyword evidence="3" id="KW-1185">Reference proteome</keyword>
<evidence type="ECO:0000256" key="1">
    <source>
        <dbReference type="SAM" id="SignalP"/>
    </source>
</evidence>
<comment type="caution">
    <text evidence="2">The sequence shown here is derived from an EMBL/GenBank/DDBJ whole genome shotgun (WGS) entry which is preliminary data.</text>
</comment>
<gene>
    <name evidence="2" type="ORF">JJB11_06865</name>
</gene>
<dbReference type="Proteomes" id="UP000630528">
    <property type="component" value="Unassembled WGS sequence"/>
</dbReference>
<dbReference type="InterPro" id="IPR012899">
    <property type="entry name" value="LTXXQ"/>
</dbReference>
<organism evidence="2 3">
    <name type="scientific">Ramlibacter ginsenosidimutans</name>
    <dbReference type="NCBI Taxonomy" id="502333"/>
    <lineage>
        <taxon>Bacteria</taxon>
        <taxon>Pseudomonadati</taxon>
        <taxon>Pseudomonadota</taxon>
        <taxon>Betaproteobacteria</taxon>
        <taxon>Burkholderiales</taxon>
        <taxon>Comamonadaceae</taxon>
        <taxon>Ramlibacter</taxon>
    </lineage>
</organism>
<dbReference type="AlphaFoldDB" id="A0A934TSA9"/>
<dbReference type="Gene3D" id="1.20.120.1490">
    <property type="match status" value="1"/>
</dbReference>
<proteinExistence type="predicted"/>
<name>A0A934TSA9_9BURK</name>
<dbReference type="Pfam" id="PF07813">
    <property type="entry name" value="LTXXQ"/>
    <property type="match status" value="1"/>
</dbReference>
<protein>
    <submittedName>
        <fullName evidence="2">Spy/CpxP family protein refolding chaperone</fullName>
    </submittedName>
</protein>
<feature type="chain" id="PRO_5037969794" evidence="1">
    <location>
        <begin position="25"/>
        <end position="179"/>
    </location>
</feature>
<reference evidence="2" key="1">
    <citation type="journal article" date="2012" name="J. Microbiol. Biotechnol.">
        <title>Ramlibacter ginsenosidimutans sp. nov., with ginsenoside-converting activity.</title>
        <authorList>
            <person name="Wang L."/>
            <person name="An D.S."/>
            <person name="Kim S.G."/>
            <person name="Jin F.X."/>
            <person name="Kim S.C."/>
            <person name="Lee S.T."/>
            <person name="Im W.T."/>
        </authorList>
    </citation>
    <scope>NUCLEOTIDE SEQUENCE</scope>
    <source>
        <strain evidence="2">KACC 17527</strain>
    </source>
</reference>
<sequence length="179" mass="19077">MKHRAVAFTAAALLGLAASTCATAAEPARGYGYGPGPGMMGGGGGYGMMGPGYGYGPGPGMMGGGYGMMGPGGYGGGPGMMGGGWGALPSDLSAEQRARIAEIQREFRKQQWPLMQQMQEAMWDSGSGPQDEQAERRDYDRVAALHKQMFENMLASRKRMEAVLTPEQREQMRQAWGTR</sequence>